<dbReference type="PANTHER" id="PTHR45772">
    <property type="entry name" value="CONSERVED COMPONENT OF ABC TRANSPORTER FOR NATURAL AMINO ACIDS-RELATED"/>
    <property type="match status" value="1"/>
</dbReference>
<feature type="transmembrane region" description="Helical" evidence="9">
    <location>
        <begin position="34"/>
        <end position="56"/>
    </location>
</feature>
<dbReference type="InterPro" id="IPR003593">
    <property type="entry name" value="AAA+_ATPase"/>
</dbReference>
<dbReference type="InterPro" id="IPR001851">
    <property type="entry name" value="ABC_transp_permease"/>
</dbReference>
<dbReference type="CDD" id="cd06581">
    <property type="entry name" value="TM_PBP1_LivM_like"/>
    <property type="match status" value="1"/>
</dbReference>
<comment type="subcellular location">
    <subcellularLocation>
        <location evidence="1">Cell membrane</location>
        <topology evidence="1">Multi-pass membrane protein</topology>
    </subcellularLocation>
</comment>
<keyword evidence="6 11" id="KW-0067">ATP-binding</keyword>
<dbReference type="SUPFAM" id="SSF52540">
    <property type="entry name" value="P-loop containing nucleoside triphosphate hydrolases"/>
    <property type="match status" value="1"/>
</dbReference>
<dbReference type="OrthoDB" id="9805514at2"/>
<feature type="transmembrane region" description="Helical" evidence="9">
    <location>
        <begin position="9"/>
        <end position="28"/>
    </location>
</feature>
<dbReference type="Gene3D" id="3.40.50.300">
    <property type="entry name" value="P-loop containing nucleotide triphosphate hydrolases"/>
    <property type="match status" value="1"/>
</dbReference>
<evidence type="ECO:0000313" key="12">
    <source>
        <dbReference type="Proteomes" id="UP000238362"/>
    </source>
</evidence>
<feature type="transmembrane region" description="Helical" evidence="9">
    <location>
        <begin position="163"/>
        <end position="181"/>
    </location>
</feature>
<evidence type="ECO:0000256" key="1">
    <source>
        <dbReference type="ARBA" id="ARBA00004651"/>
    </source>
</evidence>
<dbReference type="InterPro" id="IPR043428">
    <property type="entry name" value="LivM-like"/>
</dbReference>
<dbReference type="Proteomes" id="UP000238362">
    <property type="component" value="Unassembled WGS sequence"/>
</dbReference>
<organism evidence="11 12">
    <name type="scientific">Prauserella shujinwangii</name>
    <dbReference type="NCBI Taxonomy" id="1453103"/>
    <lineage>
        <taxon>Bacteria</taxon>
        <taxon>Bacillati</taxon>
        <taxon>Actinomycetota</taxon>
        <taxon>Actinomycetes</taxon>
        <taxon>Pseudonocardiales</taxon>
        <taxon>Pseudonocardiaceae</taxon>
        <taxon>Prauserella</taxon>
    </lineage>
</organism>
<feature type="transmembrane region" description="Helical" evidence="9">
    <location>
        <begin position="212"/>
        <end position="232"/>
    </location>
</feature>
<dbReference type="GO" id="GO:0016887">
    <property type="term" value="F:ATP hydrolysis activity"/>
    <property type="evidence" value="ECO:0007669"/>
    <property type="project" value="InterPro"/>
</dbReference>
<dbReference type="SMART" id="SM00382">
    <property type="entry name" value="AAA"/>
    <property type="match status" value="1"/>
</dbReference>
<keyword evidence="2" id="KW-0813">Transport</keyword>
<dbReference type="PROSITE" id="PS51257">
    <property type="entry name" value="PROKAR_LIPOPROTEIN"/>
    <property type="match status" value="1"/>
</dbReference>
<dbReference type="GO" id="GO:0005524">
    <property type="term" value="F:ATP binding"/>
    <property type="evidence" value="ECO:0007669"/>
    <property type="project" value="UniProtKB-KW"/>
</dbReference>
<evidence type="ECO:0000256" key="8">
    <source>
        <dbReference type="ARBA" id="ARBA00023136"/>
    </source>
</evidence>
<dbReference type="AlphaFoldDB" id="A0A2T0M0N9"/>
<evidence type="ECO:0000256" key="2">
    <source>
        <dbReference type="ARBA" id="ARBA00022448"/>
    </source>
</evidence>
<dbReference type="GO" id="GO:0015658">
    <property type="term" value="F:branched-chain amino acid transmembrane transporter activity"/>
    <property type="evidence" value="ECO:0007669"/>
    <property type="project" value="InterPro"/>
</dbReference>
<gene>
    <name evidence="11" type="ORF">B0I33_102228</name>
</gene>
<keyword evidence="3" id="KW-1003">Cell membrane</keyword>
<keyword evidence="7 9" id="KW-1133">Transmembrane helix</keyword>
<proteinExistence type="predicted"/>
<evidence type="ECO:0000256" key="7">
    <source>
        <dbReference type="ARBA" id="ARBA00022989"/>
    </source>
</evidence>
<feature type="transmembrane region" description="Helical" evidence="9">
    <location>
        <begin position="117"/>
        <end position="136"/>
    </location>
</feature>
<evidence type="ECO:0000256" key="3">
    <source>
        <dbReference type="ARBA" id="ARBA00022475"/>
    </source>
</evidence>
<feature type="domain" description="ABC transporter" evidence="10">
    <location>
        <begin position="369"/>
        <end position="600"/>
    </location>
</feature>
<evidence type="ECO:0000256" key="5">
    <source>
        <dbReference type="ARBA" id="ARBA00022741"/>
    </source>
</evidence>
<sequence length="605" mass="62100">MIDSLRSRNVVAPVAILGLLFAACWLLAAQGNTYVVYLYGIGLVYATATLGLHLLVNDCGDISLAQGGQVALGAFVGAQLFPLVPGPLGPIVLVAGSILAGALAGAVVSLPMLKLRGLAVAVVTLLLNAAIFHFVLRFPDFVGGSGGLRLRPADWLPRSDADAVGWLTVLTIAVVLAVQTLRRSRFGLGLRAIRANEALARSAGVAVQWYRTAAYTVAGGTAGVAGAMWAILHHGVAPSAFTDASSLLLLTLALLGGRGSVAGPMAAAIGMGVLTGLLGGYGIVVSFAAPVALLFVLIKHPGGLNEQITMAAHGLRLLGAKLRRRHRDAGPPAEEAGAVVERAGSAAKGAGNGFTPDVPPPSADAPIALRCTDVDVTFGGLAAVSAVGIEVHVGEVLALVGPNGAGKTTLLNALSGHRRPDTGKIWLTGQEITHTPTHRRAALGLRRTFQVGGHMPAEPGFEHLRLGTHVQRSTSRGEVADRVARQLGLTQADLAAPVGGLAAGTARLVEIGMALAVPGQVLLLDEPTVGLTPDERRQLAGTLRALARDGLAIMLVDHDTAFIRWVAHRVVALDAGRIIAQGSPGAVFSDSVFVKAYLGSAEALV</sequence>
<dbReference type="RefSeq" id="WP_106177225.1">
    <property type="nucleotide sequence ID" value="NZ_PVNH01000002.1"/>
</dbReference>
<feature type="transmembrane region" description="Helical" evidence="9">
    <location>
        <begin position="91"/>
        <end position="110"/>
    </location>
</feature>
<feature type="transmembrane region" description="Helical" evidence="9">
    <location>
        <begin position="244"/>
        <end position="261"/>
    </location>
</feature>
<evidence type="ECO:0000259" key="10">
    <source>
        <dbReference type="PROSITE" id="PS50893"/>
    </source>
</evidence>
<evidence type="ECO:0000256" key="4">
    <source>
        <dbReference type="ARBA" id="ARBA00022692"/>
    </source>
</evidence>
<evidence type="ECO:0000313" key="11">
    <source>
        <dbReference type="EMBL" id="PRX50110.1"/>
    </source>
</evidence>
<keyword evidence="12" id="KW-1185">Reference proteome</keyword>
<keyword evidence="5" id="KW-0547">Nucleotide-binding</keyword>
<dbReference type="GO" id="GO:0005886">
    <property type="term" value="C:plasma membrane"/>
    <property type="evidence" value="ECO:0007669"/>
    <property type="project" value="UniProtKB-SubCell"/>
</dbReference>
<dbReference type="PROSITE" id="PS50893">
    <property type="entry name" value="ABC_TRANSPORTER_2"/>
    <property type="match status" value="1"/>
</dbReference>
<feature type="transmembrane region" description="Helical" evidence="9">
    <location>
        <begin position="273"/>
        <end position="298"/>
    </location>
</feature>
<dbReference type="InterPro" id="IPR051120">
    <property type="entry name" value="ABC_AA/LPS_Transport"/>
</dbReference>
<evidence type="ECO:0000256" key="9">
    <source>
        <dbReference type="SAM" id="Phobius"/>
    </source>
</evidence>
<evidence type="ECO:0000256" key="6">
    <source>
        <dbReference type="ARBA" id="ARBA00022840"/>
    </source>
</evidence>
<dbReference type="EMBL" id="PVNH01000002">
    <property type="protein sequence ID" value="PRX50110.1"/>
    <property type="molecule type" value="Genomic_DNA"/>
</dbReference>
<keyword evidence="8 9" id="KW-0472">Membrane</keyword>
<dbReference type="InterPro" id="IPR027417">
    <property type="entry name" value="P-loop_NTPase"/>
</dbReference>
<dbReference type="Pfam" id="PF02653">
    <property type="entry name" value="BPD_transp_2"/>
    <property type="match status" value="1"/>
</dbReference>
<protein>
    <submittedName>
        <fullName evidence="11">Amino acid/amide ABC transporter membrane protein 2 (HAAT family) /amino acid/amide ABC transporter ATP-binding protein 1 (HAAT family)</fullName>
    </submittedName>
</protein>
<dbReference type="Pfam" id="PF00005">
    <property type="entry name" value="ABC_tran"/>
    <property type="match status" value="1"/>
</dbReference>
<comment type="caution">
    <text evidence="11">The sequence shown here is derived from an EMBL/GenBank/DDBJ whole genome shotgun (WGS) entry which is preliminary data.</text>
</comment>
<accession>A0A2T0M0N9</accession>
<dbReference type="InterPro" id="IPR003439">
    <property type="entry name" value="ABC_transporter-like_ATP-bd"/>
</dbReference>
<reference evidence="11 12" key="1">
    <citation type="submission" date="2018-03" db="EMBL/GenBank/DDBJ databases">
        <title>Genomic Encyclopedia of Type Strains, Phase III (KMG-III): the genomes of soil and plant-associated and newly described type strains.</title>
        <authorList>
            <person name="Whitman W."/>
        </authorList>
    </citation>
    <scope>NUCLEOTIDE SEQUENCE [LARGE SCALE GENOMIC DNA]</scope>
    <source>
        <strain evidence="11 12">CGMCC 4.7125</strain>
    </source>
</reference>
<keyword evidence="4 9" id="KW-0812">Transmembrane</keyword>
<name>A0A2T0M0N9_9PSEU</name>